<evidence type="ECO:0000256" key="6">
    <source>
        <dbReference type="ARBA" id="ARBA00022962"/>
    </source>
</evidence>
<dbReference type="AlphaFoldDB" id="A0A0K2SQF0"/>
<dbReference type="SUPFAM" id="SSF52317">
    <property type="entry name" value="Class I glutamine amidotransferase-like"/>
    <property type="match status" value="1"/>
</dbReference>
<dbReference type="InterPro" id="IPR027417">
    <property type="entry name" value="P-loop_NTPase"/>
</dbReference>
<comment type="catalytic activity">
    <reaction evidence="7">
        <text>cob(II)yrinate + 2 L-glutamine + 2 ATP + 2 H2O = cob(II)yrinate a,c diamide + 2 L-glutamate + 2 ADP + 2 phosphate + 2 H(+)</text>
        <dbReference type="Rhea" id="RHEA:26289"/>
        <dbReference type="ChEBI" id="CHEBI:15377"/>
        <dbReference type="ChEBI" id="CHEBI:15378"/>
        <dbReference type="ChEBI" id="CHEBI:29985"/>
        <dbReference type="ChEBI" id="CHEBI:30616"/>
        <dbReference type="ChEBI" id="CHEBI:43474"/>
        <dbReference type="ChEBI" id="CHEBI:58359"/>
        <dbReference type="ChEBI" id="CHEBI:58537"/>
        <dbReference type="ChEBI" id="CHEBI:58894"/>
        <dbReference type="ChEBI" id="CHEBI:456216"/>
        <dbReference type="EC" id="6.3.5.11"/>
    </reaction>
</comment>
<reference evidence="12" key="2">
    <citation type="journal article" date="2016" name="Int. J. Syst. Evol. Microbiol.">
        <title>Complete genome sequence and cell structure of Limnochorda pilosa, a Gram-negative spore-former within the phylum Firmicutes.</title>
        <authorList>
            <person name="Watanabe M."/>
            <person name="Kojima H."/>
            <person name="Fukui M."/>
        </authorList>
    </citation>
    <scope>NUCLEOTIDE SEQUENCE [LARGE SCALE GENOMIC DNA]</scope>
    <source>
        <strain evidence="12">HC45</strain>
    </source>
</reference>
<dbReference type="CDD" id="cd03130">
    <property type="entry name" value="GATase1_CobB"/>
    <property type="match status" value="1"/>
</dbReference>
<feature type="site" description="Increases nucleophilicity of active site Cys" evidence="7">
    <location>
        <position position="457"/>
    </location>
</feature>
<sequence>MTARLVVAGTHSGVGKTTVAVGLMAALARRGLAVQGFKVGPDFIDPSYHRAATGRPVWNLDTWMAGEAGVRRAFDRATFGASVAVVEGVMGLYDGAGPTDDRGSTAAVARLLDAPVLLVLDGSALARSAAAVVRGFQTFAPGGHPGLHLAGVVANRVAGAGHLRLLREAIEAYTGVPLLGGLAREEALRLPERHLGLVPAPERPATGTFLELLAGRVEAGLDVDRILALARSAPPLCPWDEPVEERLCREEPPRGVPRRPSHPTGPAPQPQVRIALARDEAFSFYYEENLDRLQEAGAELLPFSPMRDDALPGGCGAVYLGGGYPELFARELAGNRSMRASLQHAASRGMPILAECGGLLYLCRELVDFQGRRYPMVGLVRGTARMQERLAALGYVEVEGTGSSFLLEPGEVARGHVFHHSVFEPEGTLLPPYRIRNRRDPGAAGHAVGNLLASYVHLHFASNPRLAPRLVEAARRFLAGSQARAPAGRYRRETDGGKRTSWGGASGA</sequence>
<dbReference type="PROSITE" id="PS51274">
    <property type="entry name" value="GATASE_COBBQ"/>
    <property type="match status" value="1"/>
</dbReference>
<dbReference type="STRING" id="1555112.LIP_3514"/>
<comment type="function">
    <text evidence="7">Catalyzes the ATP-dependent amidation of the two carboxylate groups at positions a and c of cobyrinate, using either L-glutamine or ammonia as the nitrogen source.</text>
</comment>
<proteinExistence type="inferred from homology"/>
<evidence type="ECO:0000313" key="11">
    <source>
        <dbReference type="EMBL" id="BAS29326.1"/>
    </source>
</evidence>
<keyword evidence="4 7" id="KW-0067">ATP-binding</keyword>
<dbReference type="Pfam" id="PF01656">
    <property type="entry name" value="CbiA"/>
    <property type="match status" value="1"/>
</dbReference>
<feature type="domain" description="CobQ/CobB/MinD/ParA nucleotide binding" evidence="9">
    <location>
        <begin position="5"/>
        <end position="195"/>
    </location>
</feature>
<feature type="domain" description="CobB/CobQ-like glutamine amidotransferase" evidence="10">
    <location>
        <begin position="273"/>
        <end position="463"/>
    </location>
</feature>
<keyword evidence="6 7" id="KW-0315">Glutamine amidotransferase</keyword>
<feature type="region of interest" description="Disordered" evidence="8">
    <location>
        <begin position="484"/>
        <end position="508"/>
    </location>
</feature>
<evidence type="ECO:0000256" key="8">
    <source>
        <dbReference type="SAM" id="MobiDB-lite"/>
    </source>
</evidence>
<feature type="region of interest" description="Disordered" evidence="8">
    <location>
        <begin position="248"/>
        <end position="271"/>
    </location>
</feature>
<evidence type="ECO:0000256" key="2">
    <source>
        <dbReference type="ARBA" id="ARBA00022598"/>
    </source>
</evidence>
<dbReference type="NCBIfam" id="TIGR00379">
    <property type="entry name" value="cobB"/>
    <property type="match status" value="1"/>
</dbReference>
<dbReference type="InterPro" id="IPR002586">
    <property type="entry name" value="CobQ/CobB/MinD/ParA_Nub-bd_dom"/>
</dbReference>
<dbReference type="SUPFAM" id="SSF52540">
    <property type="entry name" value="P-loop containing nucleoside triphosphate hydrolases"/>
    <property type="match status" value="1"/>
</dbReference>
<evidence type="ECO:0000259" key="9">
    <source>
        <dbReference type="Pfam" id="PF01656"/>
    </source>
</evidence>
<dbReference type="UniPathway" id="UPA00148">
    <property type="reaction ID" value="UER00231"/>
</dbReference>
<dbReference type="GO" id="GO:0042242">
    <property type="term" value="F:cobyrinic acid a,c-diamide synthase activity"/>
    <property type="evidence" value="ECO:0007669"/>
    <property type="project" value="UniProtKB-UniRule"/>
</dbReference>
<reference evidence="12" key="1">
    <citation type="submission" date="2015-07" db="EMBL/GenBank/DDBJ databases">
        <title>Complete genome sequence and phylogenetic analysis of Limnochorda pilosa.</title>
        <authorList>
            <person name="Watanabe M."/>
            <person name="Kojima H."/>
            <person name="Fukui M."/>
        </authorList>
    </citation>
    <scope>NUCLEOTIDE SEQUENCE [LARGE SCALE GENOMIC DNA]</scope>
    <source>
        <strain evidence="12">HC45</strain>
    </source>
</reference>
<dbReference type="Gene3D" id="3.40.50.300">
    <property type="entry name" value="P-loop containing nucleotide triphosphate hydrolases"/>
    <property type="match status" value="2"/>
</dbReference>
<comment type="pathway">
    <text evidence="7">Cofactor biosynthesis; adenosylcobalamin biosynthesis; cob(II)yrinate a,c-diamide from sirohydrochlorin (anaerobic route): step 10/10.</text>
</comment>
<dbReference type="InterPro" id="IPR011698">
    <property type="entry name" value="GATase_3"/>
</dbReference>
<dbReference type="HAMAP" id="MF_00027">
    <property type="entry name" value="CobB_CbiA"/>
    <property type="match status" value="1"/>
</dbReference>
<name>A0A0K2SQF0_LIMPI</name>
<keyword evidence="7" id="KW-0169">Cobalamin biosynthesis</keyword>
<organism evidence="11 12">
    <name type="scientific">Limnochorda pilosa</name>
    <dbReference type="NCBI Taxonomy" id="1555112"/>
    <lineage>
        <taxon>Bacteria</taxon>
        <taxon>Bacillati</taxon>
        <taxon>Bacillota</taxon>
        <taxon>Limnochordia</taxon>
        <taxon>Limnochordales</taxon>
        <taxon>Limnochordaceae</taxon>
        <taxon>Limnochorda</taxon>
    </lineage>
</organism>
<dbReference type="RefSeq" id="WP_082726488.1">
    <property type="nucleotide sequence ID" value="NZ_AP014924.1"/>
</dbReference>
<evidence type="ECO:0000256" key="1">
    <source>
        <dbReference type="ARBA" id="ARBA00001946"/>
    </source>
</evidence>
<dbReference type="InterPro" id="IPR029062">
    <property type="entry name" value="Class_I_gatase-like"/>
</dbReference>
<evidence type="ECO:0000256" key="7">
    <source>
        <dbReference type="HAMAP-Rule" id="MF_00027"/>
    </source>
</evidence>
<dbReference type="NCBIfam" id="NF002204">
    <property type="entry name" value="PRK01077.1"/>
    <property type="match status" value="1"/>
</dbReference>
<comment type="similarity">
    <text evidence="7">Belongs to the CobB/CbiA family.</text>
</comment>
<dbReference type="InterPro" id="IPR004484">
    <property type="entry name" value="CbiA/CobB_synth"/>
</dbReference>
<dbReference type="Pfam" id="PF07685">
    <property type="entry name" value="GATase_3"/>
    <property type="match status" value="1"/>
</dbReference>
<dbReference type="EC" id="6.3.5.11" evidence="7"/>
<dbReference type="OrthoDB" id="9764035at2"/>
<dbReference type="Gene3D" id="3.40.50.880">
    <property type="match status" value="1"/>
</dbReference>
<comment type="miscellaneous">
    <text evidence="7">The a and c carboxylates of cobyrinate are activated for nucleophilic attack via formation of a phosphorylated intermediate by ATP. CbiA catalyzes first the amidation of the c-carboxylate, and then that of the a-carboxylate.</text>
</comment>
<protein>
    <recommendedName>
        <fullName evidence="7">Cobyrinate a,c-diamide synthase</fullName>
        <ecNumber evidence="7">6.3.5.11</ecNumber>
    </recommendedName>
    <alternativeName>
        <fullName evidence="7">Cobyrinic acid a,c-diamide synthetase</fullName>
    </alternativeName>
</protein>
<dbReference type="Proteomes" id="UP000065807">
    <property type="component" value="Chromosome"/>
</dbReference>
<dbReference type="CDD" id="cd05388">
    <property type="entry name" value="CobB_N"/>
    <property type="match status" value="1"/>
</dbReference>
<dbReference type="PANTHER" id="PTHR43873">
    <property type="entry name" value="COBYRINATE A,C-DIAMIDE SYNTHASE"/>
    <property type="match status" value="1"/>
</dbReference>
<feature type="active site" description="Nucleophile" evidence="7">
    <location>
        <position position="356"/>
    </location>
</feature>
<keyword evidence="12" id="KW-1185">Reference proteome</keyword>
<keyword evidence="3 7" id="KW-0547">Nucleotide-binding</keyword>
<keyword evidence="5 7" id="KW-0460">Magnesium</keyword>
<comment type="cofactor">
    <cofactor evidence="1 7">
        <name>Mg(2+)</name>
        <dbReference type="ChEBI" id="CHEBI:18420"/>
    </cofactor>
</comment>
<dbReference type="PANTHER" id="PTHR43873:SF1">
    <property type="entry name" value="COBYRINATE A,C-DIAMIDE SYNTHASE"/>
    <property type="match status" value="1"/>
</dbReference>
<dbReference type="KEGG" id="lpil:LIP_3514"/>
<evidence type="ECO:0000313" key="12">
    <source>
        <dbReference type="Proteomes" id="UP000065807"/>
    </source>
</evidence>
<dbReference type="GO" id="GO:0009236">
    <property type="term" value="P:cobalamin biosynthetic process"/>
    <property type="evidence" value="ECO:0007669"/>
    <property type="project" value="UniProtKB-UniRule"/>
</dbReference>
<keyword evidence="2 7" id="KW-0436">Ligase</keyword>
<dbReference type="PATRIC" id="fig|1555112.3.peg.3552"/>
<dbReference type="EMBL" id="AP014924">
    <property type="protein sequence ID" value="BAS29326.1"/>
    <property type="molecule type" value="Genomic_DNA"/>
</dbReference>
<evidence type="ECO:0000259" key="10">
    <source>
        <dbReference type="Pfam" id="PF07685"/>
    </source>
</evidence>
<evidence type="ECO:0000256" key="4">
    <source>
        <dbReference type="ARBA" id="ARBA00022840"/>
    </source>
</evidence>
<evidence type="ECO:0000256" key="3">
    <source>
        <dbReference type="ARBA" id="ARBA00022741"/>
    </source>
</evidence>
<dbReference type="GO" id="GO:0005524">
    <property type="term" value="F:ATP binding"/>
    <property type="evidence" value="ECO:0007669"/>
    <property type="project" value="UniProtKB-UniRule"/>
</dbReference>
<comment type="domain">
    <text evidence="7">Comprises of two domains. The C-terminal domain contains the binding site for glutamine and catalyzes the hydrolysis of this substrate to glutamate and ammonia. The N-terminal domain is anticipated to bind ATP and cobyrinate and catalyzes the ultimate synthesis of the diamide product. The ammonia produced via the glutaminase domain is probably translocated to the adjacent domain via a molecular tunnel, where it reacts with an activated intermediate.</text>
</comment>
<accession>A0A0K2SQF0</accession>
<evidence type="ECO:0000256" key="5">
    <source>
        <dbReference type="ARBA" id="ARBA00022842"/>
    </source>
</evidence>
<gene>
    <name evidence="7" type="primary">cbiA</name>
    <name evidence="11" type="ORF">LIP_3514</name>
</gene>